<gene>
    <name evidence="1" type="ORF">H671_21625</name>
</gene>
<feature type="non-terminal residue" evidence="1">
    <location>
        <position position="301"/>
    </location>
</feature>
<protein>
    <submittedName>
        <fullName evidence="1">Uncharacterized protein</fullName>
    </submittedName>
</protein>
<evidence type="ECO:0000313" key="1">
    <source>
        <dbReference type="EMBL" id="ERE47721.1"/>
    </source>
</evidence>
<dbReference type="EMBL" id="KE690768">
    <property type="protein sequence ID" value="ERE47721.1"/>
    <property type="molecule type" value="Genomic_DNA"/>
</dbReference>
<dbReference type="AlphaFoldDB" id="A0A061HTN8"/>
<organism evidence="1 2">
    <name type="scientific">Cricetulus griseus</name>
    <name type="common">Chinese hamster</name>
    <name type="synonym">Cricetulus barabensis griseus</name>
    <dbReference type="NCBI Taxonomy" id="10029"/>
    <lineage>
        <taxon>Eukaryota</taxon>
        <taxon>Metazoa</taxon>
        <taxon>Chordata</taxon>
        <taxon>Craniata</taxon>
        <taxon>Vertebrata</taxon>
        <taxon>Euteleostomi</taxon>
        <taxon>Mammalia</taxon>
        <taxon>Eutheria</taxon>
        <taxon>Euarchontoglires</taxon>
        <taxon>Glires</taxon>
        <taxon>Rodentia</taxon>
        <taxon>Myomorpha</taxon>
        <taxon>Muroidea</taxon>
        <taxon>Cricetidae</taxon>
        <taxon>Cricetinae</taxon>
        <taxon>Cricetulus</taxon>
    </lineage>
</organism>
<accession>A0A061HTN8</accession>
<sequence>MQELPSGLRDWALHPADKKAPGFARYAEHVIQSQHADIVVTNHAVTVLNALTRKRLLQFGGSGIPVWMIDEADRLRTSAESLVQDGVSLHRLNTLLQALRLAAPSIITEPVIADTTALFNTLVAHRKPESKLLRDMPQEVIERLAGAHESLAPLSSALTQWLDQLDPMVIDLDLRDQALELIENLESFNEFVESLRSAAQDEPHLKITLVAWSDKKHWPSLICGSTNPGYVMNRYFRAVNEDECSPQAVMFTSATLRSFSSSSRALRSGRQADMQDIEKELGVFNRTPGVIPAPPPFSPRS</sequence>
<reference evidence="2" key="1">
    <citation type="journal article" date="2013" name="Nat. Biotechnol.">
        <title>Chinese hamster genome sequenced from sorted chromosomes.</title>
        <authorList>
            <person name="Brinkrolf K."/>
            <person name="Rupp O."/>
            <person name="Laux H."/>
            <person name="Kollin F."/>
            <person name="Ernst W."/>
            <person name="Linke B."/>
            <person name="Kofler R."/>
            <person name="Romand S."/>
            <person name="Hesse F."/>
            <person name="Budach W.E."/>
            <person name="Galosy S."/>
            <person name="Muller D."/>
            <person name="Noll T."/>
            <person name="Wienberg J."/>
            <person name="Jostock T."/>
            <person name="Leonard M."/>
            <person name="Grillari J."/>
            <person name="Tauch A."/>
            <person name="Goesmann A."/>
            <person name="Helk B."/>
            <person name="Mott J.E."/>
            <person name="Puhler A."/>
            <person name="Borth N."/>
        </authorList>
    </citation>
    <scope>NUCLEOTIDE SEQUENCE [LARGE SCALE GENOMIC DNA]</scope>
    <source>
        <strain evidence="2">17A/GY</strain>
    </source>
</reference>
<dbReference type="Proteomes" id="UP000030759">
    <property type="component" value="Unassembled WGS sequence"/>
</dbReference>
<proteinExistence type="predicted"/>
<name>A0A061HTN8_CRIGR</name>
<evidence type="ECO:0000313" key="2">
    <source>
        <dbReference type="Proteomes" id="UP000030759"/>
    </source>
</evidence>